<reference evidence="2 3" key="1">
    <citation type="submission" date="2016-04" db="EMBL/GenBank/DDBJ databases">
        <title>Chloroflexus islandicus sp. nov., a thermophilic filamentous anoxygenic phototrophic bacterium from geyser Strokkur (Iceland).</title>
        <authorList>
            <person name="Gaisin V.A."/>
            <person name="Kalashnikov A.M."/>
            <person name="Sukhacheva M.V."/>
            <person name="Grouzdev D.S."/>
            <person name="Ivanov T.M."/>
            <person name="Kuznetsov B."/>
            <person name="Gorlenko V.M."/>
        </authorList>
    </citation>
    <scope>NUCLEOTIDE SEQUENCE [LARGE SCALE GENOMIC DNA]</scope>
    <source>
        <strain evidence="3">isl-2</strain>
    </source>
</reference>
<dbReference type="OrthoDB" id="144829at2"/>
<keyword evidence="1" id="KW-0812">Transmembrane</keyword>
<sequence>MPVRTLDSEVITELTAQLGPRPATSAAEAMAAAQINARLRQAGFSVATHSLPATAHPGARLAPAAIGLMAAIGLAAWQPVVGIAFGLWLMALLLIDGMYAPLPPLRQAGMSQNIIAVRPIEVADTQTPPQPRWRLVLLAPLDTPPVWRGLARLIAPTYEGLLARLALSSLPLAVAANTAASTLRWTLAIGAFAGALLFLWATRRQLPLMQPDGGIAALATLIIAGQTIPRLQHVEVWAGAVGAAYCDQNGLKALIERYPFEPANTLIIGLGPLACGQLAIISRSGVFRHEPADPLLYRLAMDADRAEPVIDLEPHTQAARDELLSPLRQRGFRTLSIRAIANGENTFNPLLAERAARLIAAIACTLDTKTNDDLPILRAK</sequence>
<gene>
    <name evidence="2" type="ORF">A6A03_16970</name>
</gene>
<dbReference type="AlphaFoldDB" id="A0A178M872"/>
<feature type="transmembrane region" description="Helical" evidence="1">
    <location>
        <begin position="83"/>
        <end position="102"/>
    </location>
</feature>
<evidence type="ECO:0000256" key="1">
    <source>
        <dbReference type="SAM" id="Phobius"/>
    </source>
</evidence>
<protein>
    <submittedName>
        <fullName evidence="2">Uncharacterized protein</fullName>
    </submittedName>
</protein>
<feature type="transmembrane region" description="Helical" evidence="1">
    <location>
        <begin position="185"/>
        <end position="202"/>
    </location>
</feature>
<evidence type="ECO:0000313" key="3">
    <source>
        <dbReference type="Proteomes" id="UP000078287"/>
    </source>
</evidence>
<accession>A0A178M872</accession>
<comment type="caution">
    <text evidence="2">The sequence shown here is derived from an EMBL/GenBank/DDBJ whole genome shotgun (WGS) entry which is preliminary data.</text>
</comment>
<keyword evidence="1" id="KW-1133">Transmembrane helix</keyword>
<dbReference type="EMBL" id="LWQS01000067">
    <property type="protein sequence ID" value="OAN44407.1"/>
    <property type="molecule type" value="Genomic_DNA"/>
</dbReference>
<organism evidence="2 3">
    <name type="scientific">Chloroflexus islandicus</name>
    <dbReference type="NCBI Taxonomy" id="1707952"/>
    <lineage>
        <taxon>Bacteria</taxon>
        <taxon>Bacillati</taxon>
        <taxon>Chloroflexota</taxon>
        <taxon>Chloroflexia</taxon>
        <taxon>Chloroflexales</taxon>
        <taxon>Chloroflexineae</taxon>
        <taxon>Chloroflexaceae</taxon>
        <taxon>Chloroflexus</taxon>
    </lineage>
</organism>
<name>A0A178M872_9CHLR</name>
<evidence type="ECO:0000313" key="2">
    <source>
        <dbReference type="EMBL" id="OAN44407.1"/>
    </source>
</evidence>
<dbReference type="RefSeq" id="WP_066789335.1">
    <property type="nucleotide sequence ID" value="NZ_LWQS01000067.1"/>
</dbReference>
<dbReference type="Proteomes" id="UP000078287">
    <property type="component" value="Unassembled WGS sequence"/>
</dbReference>
<keyword evidence="3" id="KW-1185">Reference proteome</keyword>
<dbReference type="STRING" id="1707952.A6A03_16970"/>
<keyword evidence="1" id="KW-0472">Membrane</keyword>
<proteinExistence type="predicted"/>